<dbReference type="PANTHER" id="PTHR24321">
    <property type="entry name" value="DEHYDROGENASES, SHORT CHAIN"/>
    <property type="match status" value="1"/>
</dbReference>
<dbReference type="EMBL" id="CP002282">
    <property type="protein sequence ID" value="ADO83911.1"/>
    <property type="molecule type" value="Genomic_DNA"/>
</dbReference>
<dbReference type="PRINTS" id="PR00081">
    <property type="entry name" value="GDHRDH"/>
</dbReference>
<keyword evidence="4" id="KW-1185">Reference proteome</keyword>
<reference evidence="3 4" key="1">
    <citation type="journal article" date="2010" name="Stand. Genomic Sci.">
        <title>Complete genome sequence of Ilyobacter polytropus type strain (CuHbu1).</title>
        <authorList>
            <person name="Sikorski J."/>
            <person name="Chertkov O."/>
            <person name="Lapidus A."/>
            <person name="Nolan M."/>
            <person name="Lucas S."/>
            <person name="Del Rio T.G."/>
            <person name="Tice H."/>
            <person name="Cheng J.F."/>
            <person name="Tapia R."/>
            <person name="Han C."/>
            <person name="Goodwin L."/>
            <person name="Pitluck S."/>
            <person name="Liolios K."/>
            <person name="Ivanova N."/>
            <person name="Mavromatis K."/>
            <person name="Mikhailova N."/>
            <person name="Pati A."/>
            <person name="Chen A."/>
            <person name="Palaniappan K."/>
            <person name="Land M."/>
            <person name="Hauser L."/>
            <person name="Chang Y.J."/>
            <person name="Jeffries C.D."/>
            <person name="Brambilla E."/>
            <person name="Yasawong M."/>
            <person name="Rohde M."/>
            <person name="Pukall R."/>
            <person name="Spring S."/>
            <person name="Goker M."/>
            <person name="Woyke T."/>
            <person name="Bristow J."/>
            <person name="Eisen J.A."/>
            <person name="Markowitz V."/>
            <person name="Hugenholtz P."/>
            <person name="Kyrpides N.C."/>
            <person name="Klenk H.P."/>
        </authorList>
    </citation>
    <scope>NUCLEOTIDE SEQUENCE [LARGE SCALE GENOMIC DNA]</scope>
    <source>
        <strain evidence="4">ATCC 51220 / DSM 2926 / LMG 16218 / CuHBu1</strain>
        <plasmid evidence="4">pILYOP01</plasmid>
    </source>
</reference>
<dbReference type="HOGENOM" id="CLU_010194_1_0_0"/>
<dbReference type="OrthoDB" id="9803333at2"/>
<dbReference type="InterPro" id="IPR002347">
    <property type="entry name" value="SDR_fam"/>
</dbReference>
<dbReference type="InterPro" id="IPR036291">
    <property type="entry name" value="NAD(P)-bd_dom_sf"/>
</dbReference>
<protein>
    <submittedName>
        <fullName evidence="3">Short-chain dehydrogenase/reductase SDR</fullName>
    </submittedName>
</protein>
<dbReference type="KEGG" id="ipo:Ilyop_2147"/>
<dbReference type="FunFam" id="3.40.50.720:FF:000084">
    <property type="entry name" value="Short-chain dehydrogenase reductase"/>
    <property type="match status" value="1"/>
</dbReference>
<dbReference type="RefSeq" id="WP_013388573.1">
    <property type="nucleotide sequence ID" value="NC_014633.1"/>
</dbReference>
<keyword evidence="3" id="KW-0614">Plasmid</keyword>
<evidence type="ECO:0000313" key="4">
    <source>
        <dbReference type="Proteomes" id="UP000006875"/>
    </source>
</evidence>
<dbReference type="Pfam" id="PF13561">
    <property type="entry name" value="adh_short_C2"/>
    <property type="match status" value="1"/>
</dbReference>
<evidence type="ECO:0000256" key="1">
    <source>
        <dbReference type="ARBA" id="ARBA00006484"/>
    </source>
</evidence>
<evidence type="ECO:0000256" key="2">
    <source>
        <dbReference type="ARBA" id="ARBA00023002"/>
    </source>
</evidence>
<proteinExistence type="inferred from homology"/>
<evidence type="ECO:0000313" key="3">
    <source>
        <dbReference type="EMBL" id="ADO83911.1"/>
    </source>
</evidence>
<geneLocation type="plasmid" evidence="3 4">
    <name>pILYOP01</name>
</geneLocation>
<dbReference type="CDD" id="cd05233">
    <property type="entry name" value="SDR_c"/>
    <property type="match status" value="1"/>
</dbReference>
<dbReference type="PANTHER" id="PTHR24321:SF8">
    <property type="entry name" value="ESTRADIOL 17-BETA-DEHYDROGENASE 8-RELATED"/>
    <property type="match status" value="1"/>
</dbReference>
<accession>E3HC68</accession>
<dbReference type="GO" id="GO:0016491">
    <property type="term" value="F:oxidoreductase activity"/>
    <property type="evidence" value="ECO:0007669"/>
    <property type="project" value="UniProtKB-KW"/>
</dbReference>
<name>E3HC68_ILYPC</name>
<dbReference type="SUPFAM" id="SSF51735">
    <property type="entry name" value="NAD(P)-binding Rossmann-fold domains"/>
    <property type="match status" value="1"/>
</dbReference>
<organism evidence="3 4">
    <name type="scientific">Ilyobacter polytropus (strain ATCC 51220 / DSM 2926 / LMG 16218 / CuHBu1)</name>
    <dbReference type="NCBI Taxonomy" id="572544"/>
    <lineage>
        <taxon>Bacteria</taxon>
        <taxon>Fusobacteriati</taxon>
        <taxon>Fusobacteriota</taxon>
        <taxon>Fusobacteriia</taxon>
        <taxon>Fusobacteriales</taxon>
        <taxon>Fusobacteriaceae</taxon>
        <taxon>Ilyobacter</taxon>
    </lineage>
</organism>
<dbReference type="AlphaFoldDB" id="E3HC68"/>
<dbReference type="Proteomes" id="UP000006875">
    <property type="component" value="Plasmid pILYOP01"/>
</dbReference>
<sequence>MKGIRNGVAFITGGENGLGAAISKKFAEEGAKVVIFGIDEINGNKVAEECTKLTEGAMFIKGDVTNNDNIKNAMNIIKDKYGKLDFAVNNAGVTGGLKDFNTTSIEQYDFIMNINAKGVFLCMQNEIKMMLENKAGKIVNVSSEAGTSAGFSGLSVYVGSKHAVNGLTKAAAIENAPNGININAIAPGTMSTPLVLAFPQKDQDALASIRPSNRLVDVESVANAAVYLCSDYSNDMVGTILPIDGGNTIK</sequence>
<comment type="similarity">
    <text evidence="1">Belongs to the short-chain dehydrogenases/reductases (SDR) family.</text>
</comment>
<gene>
    <name evidence="3" type="ordered locus">Ilyop_2147</name>
</gene>
<dbReference type="Gene3D" id="3.40.50.720">
    <property type="entry name" value="NAD(P)-binding Rossmann-like Domain"/>
    <property type="match status" value="1"/>
</dbReference>
<keyword evidence="2" id="KW-0560">Oxidoreductase</keyword>
<dbReference type="PRINTS" id="PR00080">
    <property type="entry name" value="SDRFAMILY"/>
</dbReference>